<evidence type="ECO:0000256" key="9">
    <source>
        <dbReference type="ARBA" id="ARBA00022989"/>
    </source>
</evidence>
<feature type="domain" description="CFEM" evidence="17">
    <location>
        <begin position="2"/>
        <end position="112"/>
    </location>
</feature>
<keyword evidence="8" id="KW-0732">Signal</keyword>
<dbReference type="PANTHER" id="PTHR33048">
    <property type="entry name" value="PTH11-LIKE INTEGRAL MEMBRANE PROTEIN (AFU_ORTHOLOGUE AFUA_5G11245)"/>
    <property type="match status" value="1"/>
</dbReference>
<evidence type="ECO:0000256" key="15">
    <source>
        <dbReference type="SAM" id="MobiDB-lite"/>
    </source>
</evidence>
<keyword evidence="6" id="KW-0325">Glycoprotein</keyword>
<dbReference type="InterPro" id="IPR049326">
    <property type="entry name" value="Rhodopsin_dom_fungi"/>
</dbReference>
<dbReference type="OMA" id="NITAIMC"/>
<evidence type="ECO:0000256" key="12">
    <source>
        <dbReference type="ARBA" id="ARBA00023288"/>
    </source>
</evidence>
<keyword evidence="6" id="KW-0336">GPI-anchor</keyword>
<name>M2STD9_COCSN</name>
<feature type="transmembrane region" description="Helical" evidence="16">
    <location>
        <begin position="173"/>
        <end position="191"/>
    </location>
</feature>
<keyword evidence="9 16" id="KW-1133">Transmembrane helix</keyword>
<keyword evidence="19" id="KW-1185">Reference proteome</keyword>
<evidence type="ECO:0000256" key="11">
    <source>
        <dbReference type="ARBA" id="ARBA00023157"/>
    </source>
</evidence>
<dbReference type="eggNOG" id="ENOG502SKG6">
    <property type="taxonomic scope" value="Eukaryota"/>
</dbReference>
<dbReference type="Pfam" id="PF20684">
    <property type="entry name" value="Fung_rhodopsin"/>
    <property type="match status" value="1"/>
</dbReference>
<evidence type="ECO:0000256" key="14">
    <source>
        <dbReference type="PROSITE-ProRule" id="PRU01356"/>
    </source>
</evidence>
<comment type="subcellular location">
    <subcellularLocation>
        <location evidence="2">Membrane</location>
        <topology evidence="2">Lipid-anchor</topology>
        <topology evidence="2">GPI-anchor</topology>
    </subcellularLocation>
    <subcellularLocation>
        <location evidence="1">Membrane</location>
        <topology evidence="1">Multi-pass membrane protein</topology>
    </subcellularLocation>
    <subcellularLocation>
        <location evidence="3">Secreted</location>
    </subcellularLocation>
</comment>
<dbReference type="RefSeq" id="XP_007704282.1">
    <property type="nucleotide sequence ID" value="XM_007706092.1"/>
</dbReference>
<feature type="transmembrane region" description="Helical" evidence="16">
    <location>
        <begin position="203"/>
        <end position="221"/>
    </location>
</feature>
<comment type="caution">
    <text evidence="14">Lacks conserved residue(s) required for the propagation of feature annotation.</text>
</comment>
<dbReference type="InterPro" id="IPR052337">
    <property type="entry name" value="SAT4-like"/>
</dbReference>
<organism evidence="18 19">
    <name type="scientific">Cochliobolus sativus (strain ND90Pr / ATCC 201652)</name>
    <name type="common">Common root rot and spot blotch fungus</name>
    <name type="synonym">Bipolaris sorokiniana</name>
    <dbReference type="NCBI Taxonomy" id="665912"/>
    <lineage>
        <taxon>Eukaryota</taxon>
        <taxon>Fungi</taxon>
        <taxon>Dikarya</taxon>
        <taxon>Ascomycota</taxon>
        <taxon>Pezizomycotina</taxon>
        <taxon>Dothideomycetes</taxon>
        <taxon>Pleosporomycetidae</taxon>
        <taxon>Pleosporales</taxon>
        <taxon>Pleosporineae</taxon>
        <taxon>Pleosporaceae</taxon>
        <taxon>Bipolaris</taxon>
    </lineage>
</organism>
<dbReference type="InterPro" id="IPR008427">
    <property type="entry name" value="Extracellular_membr_CFEM_dom"/>
</dbReference>
<keyword evidence="11 14" id="KW-1015">Disulfide bond</keyword>
<evidence type="ECO:0000313" key="19">
    <source>
        <dbReference type="Proteomes" id="UP000016934"/>
    </source>
</evidence>
<sequence>MLGSTYLDYFLRPHDLNYVSSDLYHLLPQCAIDCLASTLETLSVCSPNNATCFCTNQDVAHSMHVCADRTCTIKQALTALNITAIMCQRPVRNRSIQSLTVASVSGSIATISVMLRSLDAVLNRSFRWDDACSLGAGLTLIPMNAIQLRIASAGLGRDAWMLPFDDLEWLGKFFYWPTTALARLALLFMYLRVLPRKKTRTYTYTGMAFFCKPVSLVWTGWDGEHKGSCWDINHLVLSAAGVAVFLDLLIALIPVPALYQQSMTLGRKLEVLAMFTVGIFILAVSCLRIGSIINFAESLNPTWDNTPANYWSILKANTSVFCVCMPALRHIIVHRLPFFNTNHPHNTVPENGDGIEYPWERTTAPSEQIGRRSKDTSPGTDEAVMSGYHRAQDVELVELCEGPMGEHVLLRRGINDTDDMVEGSARQMPAMPSFEDDD</sequence>
<dbReference type="PANTHER" id="PTHR33048:SF143">
    <property type="entry name" value="EXTRACELLULAR MEMBRANE PROTEIN CFEM DOMAIN-CONTAINING PROTEIN-RELATED"/>
    <property type="match status" value="1"/>
</dbReference>
<comment type="similarity">
    <text evidence="13">Belongs to the SAT4 family.</text>
</comment>
<feature type="transmembrane region" description="Helical" evidence="16">
    <location>
        <begin position="233"/>
        <end position="259"/>
    </location>
</feature>
<dbReference type="PROSITE" id="PS52012">
    <property type="entry name" value="CFEM"/>
    <property type="match status" value="1"/>
</dbReference>
<feature type="disulfide bond" evidence="14">
    <location>
        <begin position="54"/>
        <end position="87"/>
    </location>
</feature>
<evidence type="ECO:0000256" key="8">
    <source>
        <dbReference type="ARBA" id="ARBA00022729"/>
    </source>
</evidence>
<dbReference type="GO" id="GO:0098552">
    <property type="term" value="C:side of membrane"/>
    <property type="evidence" value="ECO:0007669"/>
    <property type="project" value="UniProtKB-KW"/>
</dbReference>
<reference evidence="18 19" key="1">
    <citation type="journal article" date="2012" name="PLoS Pathog.">
        <title>Diverse lifestyles and strategies of plant pathogenesis encoded in the genomes of eighteen Dothideomycetes fungi.</title>
        <authorList>
            <person name="Ohm R.A."/>
            <person name="Feau N."/>
            <person name="Henrissat B."/>
            <person name="Schoch C.L."/>
            <person name="Horwitz B.A."/>
            <person name="Barry K.W."/>
            <person name="Condon B.J."/>
            <person name="Copeland A.C."/>
            <person name="Dhillon B."/>
            <person name="Glaser F."/>
            <person name="Hesse C.N."/>
            <person name="Kosti I."/>
            <person name="LaButti K."/>
            <person name="Lindquist E.A."/>
            <person name="Lucas S."/>
            <person name="Salamov A.A."/>
            <person name="Bradshaw R.E."/>
            <person name="Ciuffetti L."/>
            <person name="Hamelin R.C."/>
            <person name="Kema G.H.J."/>
            <person name="Lawrence C."/>
            <person name="Scott J.A."/>
            <person name="Spatafora J.W."/>
            <person name="Turgeon B.G."/>
            <person name="de Wit P.J.G.M."/>
            <person name="Zhong S."/>
            <person name="Goodwin S.B."/>
            <person name="Grigoriev I.V."/>
        </authorList>
    </citation>
    <scope>NUCLEOTIDE SEQUENCE [LARGE SCALE GENOMIC DNA]</scope>
    <source>
        <strain evidence="19">ND90Pr / ATCC 201652</strain>
    </source>
</reference>
<evidence type="ECO:0000259" key="17">
    <source>
        <dbReference type="PROSITE" id="PS52012"/>
    </source>
</evidence>
<dbReference type="GeneID" id="19132947"/>
<keyword evidence="7 16" id="KW-0812">Transmembrane</keyword>
<dbReference type="Pfam" id="PF05730">
    <property type="entry name" value="CFEM"/>
    <property type="match status" value="1"/>
</dbReference>
<evidence type="ECO:0000256" key="1">
    <source>
        <dbReference type="ARBA" id="ARBA00004141"/>
    </source>
</evidence>
<evidence type="ECO:0000256" key="2">
    <source>
        <dbReference type="ARBA" id="ARBA00004589"/>
    </source>
</evidence>
<evidence type="ECO:0000256" key="3">
    <source>
        <dbReference type="ARBA" id="ARBA00004613"/>
    </source>
</evidence>
<evidence type="ECO:0000313" key="18">
    <source>
        <dbReference type="EMBL" id="EMD60037.1"/>
    </source>
</evidence>
<keyword evidence="5" id="KW-0964">Secreted</keyword>
<feature type="transmembrane region" description="Helical" evidence="16">
    <location>
        <begin position="271"/>
        <end position="296"/>
    </location>
</feature>
<gene>
    <name evidence="18" type="ORF">COCSADRAFT_175137</name>
</gene>
<protein>
    <recommendedName>
        <fullName evidence="17">CFEM domain-containing protein</fullName>
    </recommendedName>
</protein>
<evidence type="ECO:0000256" key="16">
    <source>
        <dbReference type="SAM" id="Phobius"/>
    </source>
</evidence>
<accession>M2STD9</accession>
<evidence type="ECO:0000256" key="4">
    <source>
        <dbReference type="ARBA" id="ARBA00010031"/>
    </source>
</evidence>
<dbReference type="KEGG" id="bsc:COCSADRAFT_175137"/>
<reference evidence="19" key="2">
    <citation type="journal article" date="2013" name="PLoS Genet.">
        <title>Comparative genome structure, secondary metabolite, and effector coding capacity across Cochliobolus pathogens.</title>
        <authorList>
            <person name="Condon B.J."/>
            <person name="Leng Y."/>
            <person name="Wu D."/>
            <person name="Bushley K.E."/>
            <person name="Ohm R.A."/>
            <person name="Otillar R."/>
            <person name="Martin J."/>
            <person name="Schackwitz W."/>
            <person name="Grimwood J."/>
            <person name="MohdZainudin N."/>
            <person name="Xue C."/>
            <person name="Wang R."/>
            <person name="Manning V.A."/>
            <person name="Dhillon B."/>
            <person name="Tu Z.J."/>
            <person name="Steffenson B.J."/>
            <person name="Salamov A."/>
            <person name="Sun H."/>
            <person name="Lowry S."/>
            <person name="LaButti K."/>
            <person name="Han J."/>
            <person name="Copeland A."/>
            <person name="Lindquist E."/>
            <person name="Barry K."/>
            <person name="Schmutz J."/>
            <person name="Baker S.E."/>
            <person name="Ciuffetti L.M."/>
            <person name="Grigoriev I.V."/>
            <person name="Zhong S."/>
            <person name="Turgeon B.G."/>
        </authorList>
    </citation>
    <scope>NUCLEOTIDE SEQUENCE [LARGE SCALE GENOMIC DNA]</scope>
    <source>
        <strain evidence="19">ND90Pr / ATCC 201652</strain>
    </source>
</reference>
<dbReference type="Proteomes" id="UP000016934">
    <property type="component" value="Unassembled WGS sequence"/>
</dbReference>
<keyword evidence="12" id="KW-0449">Lipoprotein</keyword>
<evidence type="ECO:0000256" key="5">
    <source>
        <dbReference type="ARBA" id="ARBA00022525"/>
    </source>
</evidence>
<dbReference type="GO" id="GO:0005576">
    <property type="term" value="C:extracellular region"/>
    <property type="evidence" value="ECO:0007669"/>
    <property type="project" value="UniProtKB-SubCell"/>
</dbReference>
<evidence type="ECO:0000256" key="10">
    <source>
        <dbReference type="ARBA" id="ARBA00023136"/>
    </source>
</evidence>
<proteinExistence type="inferred from homology"/>
<feature type="disulfide bond" evidence="14">
    <location>
        <begin position="45"/>
        <end position="52"/>
    </location>
</feature>
<evidence type="ECO:0000256" key="13">
    <source>
        <dbReference type="ARBA" id="ARBA00038359"/>
    </source>
</evidence>
<dbReference type="OrthoDB" id="2496787at2759"/>
<evidence type="ECO:0000256" key="7">
    <source>
        <dbReference type="ARBA" id="ARBA00022692"/>
    </source>
</evidence>
<feature type="transmembrane region" description="Helical" evidence="16">
    <location>
        <begin position="99"/>
        <end position="118"/>
    </location>
</feature>
<comment type="similarity">
    <text evidence="4">Belongs to the RBT5 family.</text>
</comment>
<dbReference type="AlphaFoldDB" id="M2STD9"/>
<dbReference type="EMBL" id="KB445651">
    <property type="protein sequence ID" value="EMD60037.1"/>
    <property type="molecule type" value="Genomic_DNA"/>
</dbReference>
<dbReference type="HOGENOM" id="CLU_028200_6_3_1"/>
<evidence type="ECO:0000256" key="6">
    <source>
        <dbReference type="ARBA" id="ARBA00022622"/>
    </source>
</evidence>
<feature type="region of interest" description="Disordered" evidence="15">
    <location>
        <begin position="364"/>
        <end position="383"/>
    </location>
</feature>
<keyword evidence="10 16" id="KW-0472">Membrane</keyword>